<evidence type="ECO:0000259" key="6">
    <source>
        <dbReference type="PROSITE" id="PS51296"/>
    </source>
</evidence>
<name>A0ABV8BSY6_9PSEU</name>
<dbReference type="RefSeq" id="WP_382372178.1">
    <property type="nucleotide sequence ID" value="NZ_JBHRZI010000011.1"/>
</dbReference>
<dbReference type="InterPro" id="IPR036922">
    <property type="entry name" value="Rieske_2Fe-2S_sf"/>
</dbReference>
<evidence type="ECO:0000256" key="2">
    <source>
        <dbReference type="ARBA" id="ARBA00022723"/>
    </source>
</evidence>
<dbReference type="PANTHER" id="PTHR21266:SF60">
    <property type="entry name" value="3-KETOSTEROID-9-ALPHA-MONOOXYGENASE, OXYGENASE COMPONENT"/>
    <property type="match status" value="1"/>
</dbReference>
<evidence type="ECO:0000256" key="1">
    <source>
        <dbReference type="ARBA" id="ARBA00022714"/>
    </source>
</evidence>
<dbReference type="Gene3D" id="2.102.10.10">
    <property type="entry name" value="Rieske [2Fe-2S] iron-sulphur domain"/>
    <property type="match status" value="1"/>
</dbReference>
<dbReference type="PANTHER" id="PTHR21266">
    <property type="entry name" value="IRON-SULFUR DOMAIN CONTAINING PROTEIN"/>
    <property type="match status" value="1"/>
</dbReference>
<evidence type="ECO:0000256" key="5">
    <source>
        <dbReference type="ARBA" id="ARBA00023014"/>
    </source>
</evidence>
<evidence type="ECO:0000313" key="7">
    <source>
        <dbReference type="EMBL" id="MFC3892462.1"/>
    </source>
</evidence>
<protein>
    <submittedName>
        <fullName evidence="7">Rieske 2Fe-2S domain-containing protein</fullName>
    </submittedName>
</protein>
<reference evidence="8" key="1">
    <citation type="journal article" date="2019" name="Int. J. Syst. Evol. Microbiol.">
        <title>The Global Catalogue of Microorganisms (GCM) 10K type strain sequencing project: providing services to taxonomists for standard genome sequencing and annotation.</title>
        <authorList>
            <consortium name="The Broad Institute Genomics Platform"/>
            <consortium name="The Broad Institute Genome Sequencing Center for Infectious Disease"/>
            <person name="Wu L."/>
            <person name="Ma J."/>
        </authorList>
    </citation>
    <scope>NUCLEOTIDE SEQUENCE [LARGE SCALE GENOMIC DNA]</scope>
    <source>
        <strain evidence="8">CGMCC 4.7405</strain>
    </source>
</reference>
<dbReference type="InterPro" id="IPR017941">
    <property type="entry name" value="Rieske_2Fe-2S"/>
</dbReference>
<proteinExistence type="predicted"/>
<evidence type="ECO:0000256" key="4">
    <source>
        <dbReference type="ARBA" id="ARBA00023004"/>
    </source>
</evidence>
<keyword evidence="1" id="KW-0001">2Fe-2S</keyword>
<feature type="domain" description="Rieske" evidence="6">
    <location>
        <begin position="27"/>
        <end position="128"/>
    </location>
</feature>
<sequence>MTDQARRRLSEPVRTVDPVPLDLAASWYVGLSSAQLGRRPVAVQLFGRDLVAWRDARGRPVLAPRYCPHQGASLALGKVTNGELRCPFHGWLFDGSGACVQIPGSTRIPATARVSTYPTMERYGYVWVWYGSPEPLFDLPDFPALDEHRDQYVGFRYTDHTTGTSRQLLENAFDFYHFQTLHGLSLDRTDFRVLKDQSEASDNGSPIDTAAWLGAWFEGVATPGHPVKDPGRWLMAKAATFAAGSNFQLLVDGWPGGQRFTGYVDGKEFFKVLLAIVPTADRVTTQVGWAGARRTGAGLRTLFNLIMLYGQSRAGTAQDIPIYDTTEADEGTLRTPLDNGVLRFRKYYQQWVDVVHQQVPEQVRGRA</sequence>
<organism evidence="7 8">
    <name type="scientific">Lentzea rhizosphaerae</name>
    <dbReference type="NCBI Taxonomy" id="2041025"/>
    <lineage>
        <taxon>Bacteria</taxon>
        <taxon>Bacillati</taxon>
        <taxon>Actinomycetota</taxon>
        <taxon>Actinomycetes</taxon>
        <taxon>Pseudonocardiales</taxon>
        <taxon>Pseudonocardiaceae</taxon>
        <taxon>Lentzea</taxon>
    </lineage>
</organism>
<accession>A0ABV8BSY6</accession>
<evidence type="ECO:0000313" key="8">
    <source>
        <dbReference type="Proteomes" id="UP001595690"/>
    </source>
</evidence>
<dbReference type="EMBL" id="JBHRZI010000011">
    <property type="protein sequence ID" value="MFC3892462.1"/>
    <property type="molecule type" value="Genomic_DNA"/>
</dbReference>
<keyword evidence="5" id="KW-0411">Iron-sulfur</keyword>
<keyword evidence="4" id="KW-0408">Iron</keyword>
<gene>
    <name evidence="7" type="ORF">ACFOWZ_13350</name>
</gene>
<comment type="caution">
    <text evidence="7">The sequence shown here is derived from an EMBL/GenBank/DDBJ whole genome shotgun (WGS) entry which is preliminary data.</text>
</comment>
<keyword evidence="3" id="KW-0560">Oxidoreductase</keyword>
<dbReference type="InterPro" id="IPR050584">
    <property type="entry name" value="Cholesterol_7-desaturase"/>
</dbReference>
<dbReference type="Gene3D" id="3.90.380.10">
    <property type="entry name" value="Naphthalene 1,2-dioxygenase Alpha Subunit, Chain A, domain 1"/>
    <property type="match status" value="1"/>
</dbReference>
<dbReference type="Pfam" id="PF00355">
    <property type="entry name" value="Rieske"/>
    <property type="match status" value="1"/>
</dbReference>
<keyword evidence="2" id="KW-0479">Metal-binding</keyword>
<keyword evidence="8" id="KW-1185">Reference proteome</keyword>
<dbReference type="SUPFAM" id="SSF55961">
    <property type="entry name" value="Bet v1-like"/>
    <property type="match status" value="1"/>
</dbReference>
<evidence type="ECO:0000256" key="3">
    <source>
        <dbReference type="ARBA" id="ARBA00023002"/>
    </source>
</evidence>
<dbReference type="PROSITE" id="PS51296">
    <property type="entry name" value="RIESKE"/>
    <property type="match status" value="1"/>
</dbReference>
<dbReference type="Proteomes" id="UP001595690">
    <property type="component" value="Unassembled WGS sequence"/>
</dbReference>
<dbReference type="SUPFAM" id="SSF50022">
    <property type="entry name" value="ISP domain"/>
    <property type="match status" value="1"/>
</dbReference>